<dbReference type="AlphaFoldDB" id="A0A397J5C1"/>
<dbReference type="Pfam" id="PF01910">
    <property type="entry name" value="Thiamine_BP"/>
    <property type="match status" value="1"/>
</dbReference>
<evidence type="ECO:0000256" key="1">
    <source>
        <dbReference type="ARBA" id="ARBA00010272"/>
    </source>
</evidence>
<dbReference type="Gene3D" id="3.30.70.930">
    <property type="match status" value="1"/>
</dbReference>
<feature type="domain" description="Thiamine-binding protein" evidence="2">
    <location>
        <begin position="9"/>
        <end position="83"/>
    </location>
</feature>
<sequence length="97" mass="11238">MTATDHIIADLCIVPMGNVNTAKYMIEINKILKDLNLNFKVHGFGTNLEGSYDEVMKGVRKCIDRVHEMGSKRIDTTVRFQVKKKFWYLIKIILSYN</sequence>
<evidence type="ECO:0000313" key="4">
    <source>
        <dbReference type="Proteomes" id="UP000266861"/>
    </source>
</evidence>
<evidence type="ECO:0000313" key="3">
    <source>
        <dbReference type="EMBL" id="RHZ82192.1"/>
    </source>
</evidence>
<dbReference type="PANTHER" id="PTHR33777:SF1">
    <property type="entry name" value="UPF0045 PROTEIN ECM15"/>
    <property type="match status" value="1"/>
</dbReference>
<dbReference type="Proteomes" id="UP000266861">
    <property type="component" value="Unassembled WGS sequence"/>
</dbReference>
<dbReference type="OrthoDB" id="5587367at2759"/>
<keyword evidence="4" id="KW-1185">Reference proteome</keyword>
<dbReference type="InterPro" id="IPR029756">
    <property type="entry name" value="MTH1187/YkoF-like"/>
</dbReference>
<dbReference type="EMBL" id="PQFF01000104">
    <property type="protein sequence ID" value="RHZ82192.1"/>
    <property type="molecule type" value="Genomic_DNA"/>
</dbReference>
<organism evidence="3 4">
    <name type="scientific">Diversispora epigaea</name>
    <dbReference type="NCBI Taxonomy" id="1348612"/>
    <lineage>
        <taxon>Eukaryota</taxon>
        <taxon>Fungi</taxon>
        <taxon>Fungi incertae sedis</taxon>
        <taxon>Mucoromycota</taxon>
        <taxon>Glomeromycotina</taxon>
        <taxon>Glomeromycetes</taxon>
        <taxon>Diversisporales</taxon>
        <taxon>Diversisporaceae</taxon>
        <taxon>Diversispora</taxon>
    </lineage>
</organism>
<accession>A0A397J5C1</accession>
<gene>
    <name evidence="3" type="ORF">Glove_112g45</name>
</gene>
<comment type="similarity">
    <text evidence="1">Belongs to the UPF0045 family.</text>
</comment>
<dbReference type="NCBIfam" id="TIGR00106">
    <property type="entry name" value="MTH1187 family thiamine-binding protein"/>
    <property type="match status" value="1"/>
</dbReference>
<name>A0A397J5C1_9GLOM</name>
<evidence type="ECO:0000259" key="2">
    <source>
        <dbReference type="Pfam" id="PF01910"/>
    </source>
</evidence>
<dbReference type="PANTHER" id="PTHR33777">
    <property type="entry name" value="UPF0045 PROTEIN ECM15"/>
    <property type="match status" value="1"/>
</dbReference>
<dbReference type="GO" id="GO:0005829">
    <property type="term" value="C:cytosol"/>
    <property type="evidence" value="ECO:0007669"/>
    <property type="project" value="TreeGrafter"/>
</dbReference>
<protein>
    <recommendedName>
        <fullName evidence="2">Thiamine-binding protein domain-containing protein</fullName>
    </recommendedName>
</protein>
<reference evidence="3 4" key="1">
    <citation type="submission" date="2018-08" db="EMBL/GenBank/DDBJ databases">
        <title>Genome and evolution of the arbuscular mycorrhizal fungus Diversispora epigaea (formerly Glomus versiforme) and its bacterial endosymbionts.</title>
        <authorList>
            <person name="Sun X."/>
            <person name="Fei Z."/>
            <person name="Harrison M."/>
        </authorList>
    </citation>
    <scope>NUCLEOTIDE SEQUENCE [LARGE SCALE GENOMIC DNA]</scope>
    <source>
        <strain evidence="3 4">IT104</strain>
    </source>
</reference>
<proteinExistence type="inferred from homology"/>
<comment type="caution">
    <text evidence="3">The sequence shown here is derived from an EMBL/GenBank/DDBJ whole genome shotgun (WGS) entry which is preliminary data.</text>
</comment>
<dbReference type="InterPro" id="IPR002767">
    <property type="entry name" value="Thiamine_BP"/>
</dbReference>
<dbReference type="SUPFAM" id="SSF89957">
    <property type="entry name" value="MTH1187/YkoF-like"/>
    <property type="match status" value="1"/>
</dbReference>
<dbReference type="InterPro" id="IPR051614">
    <property type="entry name" value="UPF0045_domain"/>
</dbReference>